<sequence length="94" mass="10599">MNAWFVLVTALANQPGLEGVERGSEYICTNGDKERRVQVIYPQGAPLPCEVHYIKATENQVLWSANNEAGYCEAKAQAFSEKLKTMWWSCTKND</sequence>
<gene>
    <name evidence="1" type="ORF">FCL42_13940</name>
</gene>
<name>A0A4U1BNQ7_9GAMM</name>
<dbReference type="Proteomes" id="UP000305675">
    <property type="component" value="Unassembled WGS sequence"/>
</dbReference>
<protein>
    <submittedName>
        <fullName evidence="1">Uncharacterized protein</fullName>
    </submittedName>
</protein>
<organism evidence="1 2">
    <name type="scientific">Ferrimonas aestuarii</name>
    <dbReference type="NCBI Taxonomy" id="2569539"/>
    <lineage>
        <taxon>Bacteria</taxon>
        <taxon>Pseudomonadati</taxon>
        <taxon>Pseudomonadota</taxon>
        <taxon>Gammaproteobacteria</taxon>
        <taxon>Alteromonadales</taxon>
        <taxon>Ferrimonadaceae</taxon>
        <taxon>Ferrimonas</taxon>
    </lineage>
</organism>
<evidence type="ECO:0000313" key="1">
    <source>
        <dbReference type="EMBL" id="TKB53674.1"/>
    </source>
</evidence>
<dbReference type="OrthoDB" id="5771152at2"/>
<evidence type="ECO:0000313" key="2">
    <source>
        <dbReference type="Proteomes" id="UP000305675"/>
    </source>
</evidence>
<dbReference type="AlphaFoldDB" id="A0A4U1BNQ7"/>
<dbReference type="RefSeq" id="WP_136864034.1">
    <property type="nucleotide sequence ID" value="NZ_SWCJ01000011.1"/>
</dbReference>
<comment type="caution">
    <text evidence="1">The sequence shown here is derived from an EMBL/GenBank/DDBJ whole genome shotgun (WGS) entry which is preliminary data.</text>
</comment>
<dbReference type="EMBL" id="SWCJ01000011">
    <property type="protein sequence ID" value="TKB53674.1"/>
    <property type="molecule type" value="Genomic_DNA"/>
</dbReference>
<accession>A0A4U1BNQ7</accession>
<proteinExistence type="predicted"/>
<keyword evidence="2" id="KW-1185">Reference proteome</keyword>
<reference evidence="1 2" key="1">
    <citation type="submission" date="2019-04" db="EMBL/GenBank/DDBJ databases">
        <authorList>
            <person name="Hwang J.C."/>
        </authorList>
    </citation>
    <scope>NUCLEOTIDE SEQUENCE [LARGE SCALE GENOMIC DNA]</scope>
    <source>
        <strain evidence="1 2">IMCC35002</strain>
    </source>
</reference>